<name>K5BI06_MYCHD</name>
<reference evidence="5 6" key="1">
    <citation type="journal article" date="2012" name="J. Bacteriol.">
        <title>Genome sequence of Mycobacterium hassiacum DSM 44199, a rare source of heat-stable mycobacterial proteins.</title>
        <authorList>
            <person name="Tiago I."/>
            <person name="Maranha A."/>
            <person name="Mendes V."/>
            <person name="Alarico S."/>
            <person name="Moynihan P.J."/>
            <person name="Clarke A.J."/>
            <person name="Macedo-Ribeiro S."/>
            <person name="Pereira P.J."/>
            <person name="Empadinhas N."/>
        </authorList>
    </citation>
    <scope>NUCLEOTIDE SEQUENCE [LARGE SCALE GENOMIC DNA]</scope>
    <source>
        <strain evidence="6">DSM 44199 / CIP 105218 / JCM 12690 / 3849</strain>
    </source>
</reference>
<dbReference type="SMART" id="SM00797">
    <property type="entry name" value="AHS2"/>
    <property type="match status" value="1"/>
</dbReference>
<proteinExistence type="predicted"/>
<dbReference type="eggNOG" id="COG1984">
    <property type="taxonomic scope" value="Bacteria"/>
</dbReference>
<accession>K5BI06</accession>
<keyword evidence="2 5" id="KW-0378">Hydrolase</keyword>
<dbReference type="Gene3D" id="2.40.100.10">
    <property type="entry name" value="Cyclophilin-like"/>
    <property type="match status" value="1"/>
</dbReference>
<feature type="domain" description="Carboxyltransferase" evidence="4">
    <location>
        <begin position="51"/>
        <end position="322"/>
    </location>
</feature>
<dbReference type="SUPFAM" id="SSF50891">
    <property type="entry name" value="Cyclophilin-like"/>
    <property type="match status" value="1"/>
</dbReference>
<keyword evidence="1" id="KW-0547">Nucleotide-binding</keyword>
<organism evidence="5 6">
    <name type="scientific">Mycolicibacterium hassiacum (strain DSM 44199 / CIP 105218 / JCM 12690 / 3849)</name>
    <name type="common">Mycobacterium hassiacum</name>
    <dbReference type="NCBI Taxonomy" id="1122247"/>
    <lineage>
        <taxon>Bacteria</taxon>
        <taxon>Bacillati</taxon>
        <taxon>Actinomycetota</taxon>
        <taxon>Actinomycetes</taxon>
        <taxon>Mycobacteriales</taxon>
        <taxon>Mycobacteriaceae</taxon>
        <taxon>Mycolicibacterium</taxon>
    </lineage>
</organism>
<dbReference type="InterPro" id="IPR052708">
    <property type="entry name" value="PxpC"/>
</dbReference>
<dbReference type="AlphaFoldDB" id="K5BI06"/>
<dbReference type="PATRIC" id="fig|1122247.3.peg.425"/>
<sequence length="322" mass="34049">MGSVPGGDGMTESTRAITTTGAAQTTTAALEILRTGPLCLVQDLGRSGLAHMGVSRSGAADRRAHTLANRLVANPGERATIEVTFGGLWARVHGGGAQGLAIAVTGADTDPAVNGRPFGINSVHYVHDGDVISLAVSHTGLRSYLAVRGGFDVSPVLGSRSYDVMSGTGPTPLKPGDVLPIGTHTEDFPELDQAPVAPIEADVLELNVVPGPRDDWFVDPDVLVRTNWLVTNKSDRVGTRLVGMPIEYRDPGRQLPSEGTIRGAIQVPPNGFPVIMGPDHPVTGGYPVIGVITDEDVDKTAQMRPGQTVRMHWSRPRRPFRS</sequence>
<dbReference type="Proteomes" id="UP000006265">
    <property type="component" value="Unassembled WGS sequence"/>
</dbReference>
<evidence type="ECO:0000256" key="1">
    <source>
        <dbReference type="ARBA" id="ARBA00022741"/>
    </source>
</evidence>
<comment type="caution">
    <text evidence="5">The sequence shown here is derived from an EMBL/GenBank/DDBJ whole genome shotgun (WGS) entry which is preliminary data.</text>
</comment>
<dbReference type="GO" id="GO:0005524">
    <property type="term" value="F:ATP binding"/>
    <property type="evidence" value="ECO:0007669"/>
    <property type="project" value="UniProtKB-KW"/>
</dbReference>
<dbReference type="GO" id="GO:0016787">
    <property type="term" value="F:hydrolase activity"/>
    <property type="evidence" value="ECO:0007669"/>
    <property type="project" value="UniProtKB-KW"/>
</dbReference>
<dbReference type="InterPro" id="IPR029000">
    <property type="entry name" value="Cyclophilin-like_dom_sf"/>
</dbReference>
<dbReference type="STRING" id="1122247.GCA_000379865_02601"/>
<dbReference type="InterPro" id="IPR003778">
    <property type="entry name" value="CT_A_B"/>
</dbReference>
<keyword evidence="6" id="KW-1185">Reference proteome</keyword>
<protein>
    <submittedName>
        <fullName evidence="5">Allophanate hydrolase subunit 2</fullName>
    </submittedName>
</protein>
<dbReference type="EMBL" id="AMRA01000013">
    <property type="protein sequence ID" value="EKF25486.1"/>
    <property type="molecule type" value="Genomic_DNA"/>
</dbReference>
<evidence type="ECO:0000256" key="2">
    <source>
        <dbReference type="ARBA" id="ARBA00022801"/>
    </source>
</evidence>
<keyword evidence="3" id="KW-0067">ATP-binding</keyword>
<dbReference type="Pfam" id="PF02626">
    <property type="entry name" value="CT_A_B"/>
    <property type="match status" value="1"/>
</dbReference>
<dbReference type="PANTHER" id="PTHR43309">
    <property type="entry name" value="5-OXOPROLINASE SUBUNIT C"/>
    <property type="match status" value="1"/>
</dbReference>
<evidence type="ECO:0000313" key="5">
    <source>
        <dbReference type="EMBL" id="EKF25486.1"/>
    </source>
</evidence>
<dbReference type="NCBIfam" id="TIGR00724">
    <property type="entry name" value="urea_amlyse_rel"/>
    <property type="match status" value="1"/>
</dbReference>
<evidence type="ECO:0000256" key="3">
    <source>
        <dbReference type="ARBA" id="ARBA00022840"/>
    </source>
</evidence>
<dbReference type="PANTHER" id="PTHR43309:SF3">
    <property type="entry name" value="5-OXOPROLINASE SUBUNIT C"/>
    <property type="match status" value="1"/>
</dbReference>
<gene>
    <name evidence="5" type="ORF">C731_0445</name>
</gene>
<evidence type="ECO:0000259" key="4">
    <source>
        <dbReference type="SMART" id="SM00797"/>
    </source>
</evidence>
<evidence type="ECO:0000313" key="6">
    <source>
        <dbReference type="Proteomes" id="UP000006265"/>
    </source>
</evidence>